<dbReference type="SUPFAM" id="SSF116726">
    <property type="entry name" value="TrkA C-terminal domain-like"/>
    <property type="match status" value="1"/>
</dbReference>
<comment type="caution">
    <text evidence="8">The sequence shown here is derived from an EMBL/GenBank/DDBJ whole genome shotgun (WGS) entry which is preliminary data.</text>
</comment>
<dbReference type="Gene3D" id="1.10.287.70">
    <property type="match status" value="1"/>
</dbReference>
<feature type="transmembrane region" description="Helical" evidence="6">
    <location>
        <begin position="191"/>
        <end position="213"/>
    </location>
</feature>
<evidence type="ECO:0000256" key="1">
    <source>
        <dbReference type="ARBA" id="ARBA00004141"/>
    </source>
</evidence>
<dbReference type="PANTHER" id="PTHR43833">
    <property type="entry name" value="POTASSIUM CHANNEL PROTEIN 2-RELATED-RELATED"/>
    <property type="match status" value="1"/>
</dbReference>
<dbReference type="SUPFAM" id="SSF81324">
    <property type="entry name" value="Voltage-gated potassium channels"/>
    <property type="match status" value="1"/>
</dbReference>
<evidence type="ECO:0000313" key="9">
    <source>
        <dbReference type="Proteomes" id="UP001594351"/>
    </source>
</evidence>
<keyword evidence="3 6" id="KW-1133">Transmembrane helix</keyword>
<sequence>MHRKLELFINHRYTDIFVIILILVSITLLVLETILDELKLYHYCLWCLIVNDVITILFIIELSIRYITFRKKKRFFKSYWIDILAVLPILRPFRILRVLRLLRIFRMGLLLNRRISSVSALFREGLNEYLIVFLIIVMLVLSGAIGIRILEGNNKDFGTFDQSFWWSILSMIAGEPIYGTPETMAGKVITLVIMLGGLTLFAVFTGVVSAVMVQKLRGGIEVKEMELDELRNHVIICGWNRSASMIIEEIQTDKEYRHKPIVLIAEFNEDPPLPYEHINKALLYIVKEDYTQIDVLKRVRVDMADIAILLPDKTKPRSDQDRDARTVLAALIIEKLNKNIFTCVELLNRDNETHLQMAGVEEVIVGDEYAGNIIAAAAKNFGIITVLNELFTSKYGNQFFKLAIPETWIGKTALELFIWLKKNYNALLLSIERPGDSHRTEVKVNPSNDYVFREDDKIIIVARQRVTLT</sequence>
<proteinExistence type="predicted"/>
<feature type="transmembrane region" description="Helical" evidence="6">
    <location>
        <begin position="12"/>
        <end position="34"/>
    </location>
</feature>
<dbReference type="Proteomes" id="UP001594351">
    <property type="component" value="Unassembled WGS sequence"/>
</dbReference>
<gene>
    <name evidence="8" type="ORF">ACFL27_17600</name>
</gene>
<comment type="subcellular location">
    <subcellularLocation>
        <location evidence="1">Membrane</location>
        <topology evidence="1">Multi-pass membrane protein</topology>
    </subcellularLocation>
</comment>
<evidence type="ECO:0000259" key="7">
    <source>
        <dbReference type="PROSITE" id="PS51201"/>
    </source>
</evidence>
<organism evidence="8 9">
    <name type="scientific">candidate division CSSED10-310 bacterium</name>
    <dbReference type="NCBI Taxonomy" id="2855610"/>
    <lineage>
        <taxon>Bacteria</taxon>
        <taxon>Bacteria division CSSED10-310</taxon>
    </lineage>
</organism>
<dbReference type="InterPro" id="IPR050721">
    <property type="entry name" value="Trk_Ktr_HKT_K-transport"/>
</dbReference>
<reference evidence="8 9" key="1">
    <citation type="submission" date="2024-09" db="EMBL/GenBank/DDBJ databases">
        <title>Laminarin stimulates single cell rates of sulfate reduction while oxygen inhibits transcriptomic activity in coastal marine sediment.</title>
        <authorList>
            <person name="Lindsay M."/>
            <person name="Orcutt B."/>
            <person name="Emerson D."/>
            <person name="Stepanauskas R."/>
            <person name="D'Angelo T."/>
        </authorList>
    </citation>
    <scope>NUCLEOTIDE SEQUENCE [LARGE SCALE GENOMIC DNA]</scope>
    <source>
        <strain evidence="8">SAG AM-311-K15</strain>
    </source>
</reference>
<evidence type="ECO:0000313" key="8">
    <source>
        <dbReference type="EMBL" id="MFC1852011.1"/>
    </source>
</evidence>
<evidence type="ECO:0000256" key="6">
    <source>
        <dbReference type="SAM" id="Phobius"/>
    </source>
</evidence>
<dbReference type="InterPro" id="IPR036291">
    <property type="entry name" value="NAD(P)-bd_dom_sf"/>
</dbReference>
<feature type="domain" description="RCK N-terminal" evidence="7">
    <location>
        <begin position="231"/>
        <end position="364"/>
    </location>
</feature>
<dbReference type="Pfam" id="PF02254">
    <property type="entry name" value="TrkA_N"/>
    <property type="match status" value="1"/>
</dbReference>
<dbReference type="Gene3D" id="1.20.120.350">
    <property type="entry name" value="Voltage-gated potassium channels. Chain C"/>
    <property type="match status" value="1"/>
</dbReference>
<evidence type="ECO:0000256" key="4">
    <source>
        <dbReference type="ARBA" id="ARBA00023136"/>
    </source>
</evidence>
<dbReference type="PROSITE" id="PS51201">
    <property type="entry name" value="RCK_N"/>
    <property type="match status" value="1"/>
</dbReference>
<dbReference type="Pfam" id="PF00520">
    <property type="entry name" value="Ion_trans"/>
    <property type="match status" value="1"/>
</dbReference>
<evidence type="ECO:0000256" key="2">
    <source>
        <dbReference type="ARBA" id="ARBA00022692"/>
    </source>
</evidence>
<accession>A0ABV6Z0N4</accession>
<name>A0ABV6Z0N4_UNCC1</name>
<dbReference type="Gene3D" id="3.40.50.720">
    <property type="entry name" value="NAD(P)-binding Rossmann-like Domain"/>
    <property type="match status" value="1"/>
</dbReference>
<evidence type="ECO:0000256" key="3">
    <source>
        <dbReference type="ARBA" id="ARBA00022989"/>
    </source>
</evidence>
<protein>
    <recommendedName>
        <fullName evidence="5">BK channel</fullName>
    </recommendedName>
</protein>
<dbReference type="InterPro" id="IPR005821">
    <property type="entry name" value="Ion_trans_dom"/>
</dbReference>
<dbReference type="InterPro" id="IPR003148">
    <property type="entry name" value="RCK_N"/>
</dbReference>
<dbReference type="EMBL" id="JBHPBY010000253">
    <property type="protein sequence ID" value="MFC1852011.1"/>
    <property type="molecule type" value="Genomic_DNA"/>
</dbReference>
<evidence type="ECO:0000256" key="5">
    <source>
        <dbReference type="ARBA" id="ARBA00029579"/>
    </source>
</evidence>
<keyword evidence="4 6" id="KW-0472">Membrane</keyword>
<dbReference type="InterPro" id="IPR036721">
    <property type="entry name" value="RCK_C_sf"/>
</dbReference>
<feature type="transmembrane region" description="Helical" evidence="6">
    <location>
        <begin position="129"/>
        <end position="150"/>
    </location>
</feature>
<dbReference type="PANTHER" id="PTHR43833:SF9">
    <property type="entry name" value="POTASSIUM CHANNEL PROTEIN YUGO-RELATED"/>
    <property type="match status" value="1"/>
</dbReference>
<dbReference type="InterPro" id="IPR027359">
    <property type="entry name" value="Volt_channel_dom_sf"/>
</dbReference>
<keyword evidence="9" id="KW-1185">Reference proteome</keyword>
<feature type="transmembrane region" description="Helical" evidence="6">
    <location>
        <begin position="40"/>
        <end position="67"/>
    </location>
</feature>
<keyword evidence="2 6" id="KW-0812">Transmembrane</keyword>
<dbReference type="SUPFAM" id="SSF51735">
    <property type="entry name" value="NAD(P)-binding Rossmann-fold domains"/>
    <property type="match status" value="1"/>
</dbReference>
<dbReference type="Gene3D" id="3.30.70.1450">
    <property type="entry name" value="Regulator of K+ conductance, C-terminal domain"/>
    <property type="match status" value="1"/>
</dbReference>
<feature type="transmembrane region" description="Helical" evidence="6">
    <location>
        <begin position="162"/>
        <end position="179"/>
    </location>
</feature>